<comment type="caution">
    <text evidence="5">The sequence shown here is derived from an EMBL/GenBank/DDBJ whole genome shotgun (WGS) entry which is preliminary data.</text>
</comment>
<dbReference type="Pfam" id="PF12833">
    <property type="entry name" value="HTH_18"/>
    <property type="match status" value="1"/>
</dbReference>
<dbReference type="RefSeq" id="WP_393992324.1">
    <property type="nucleotide sequence ID" value="NZ_JBAFVH010000005.1"/>
</dbReference>
<dbReference type="InterPro" id="IPR018060">
    <property type="entry name" value="HTH_AraC"/>
</dbReference>
<dbReference type="InterPro" id="IPR018062">
    <property type="entry name" value="HTH_AraC-typ_CS"/>
</dbReference>
<dbReference type="Gene3D" id="1.10.10.60">
    <property type="entry name" value="Homeodomain-like"/>
    <property type="match status" value="1"/>
</dbReference>
<gene>
    <name evidence="5" type="ORF">V5F32_09680</name>
</gene>
<evidence type="ECO:0000256" key="1">
    <source>
        <dbReference type="ARBA" id="ARBA00023015"/>
    </source>
</evidence>
<keyword evidence="3" id="KW-0804">Transcription</keyword>
<feature type="domain" description="HTH araC/xylS-type" evidence="4">
    <location>
        <begin position="240"/>
        <end position="336"/>
    </location>
</feature>
<evidence type="ECO:0000313" key="6">
    <source>
        <dbReference type="Proteomes" id="UP001604002"/>
    </source>
</evidence>
<evidence type="ECO:0000259" key="4">
    <source>
        <dbReference type="PROSITE" id="PS01124"/>
    </source>
</evidence>
<dbReference type="InterPro" id="IPR053142">
    <property type="entry name" value="PchR_regulatory_protein"/>
</dbReference>
<evidence type="ECO:0000313" key="5">
    <source>
        <dbReference type="EMBL" id="MFG1372432.1"/>
    </source>
</evidence>
<evidence type="ECO:0000256" key="2">
    <source>
        <dbReference type="ARBA" id="ARBA00023125"/>
    </source>
</evidence>
<proteinExistence type="predicted"/>
<evidence type="ECO:0000256" key="3">
    <source>
        <dbReference type="ARBA" id="ARBA00023163"/>
    </source>
</evidence>
<accession>A0ABW6ZUL5</accession>
<dbReference type="Proteomes" id="UP001604002">
    <property type="component" value="Unassembled WGS sequence"/>
</dbReference>
<dbReference type="EMBL" id="JBAFVH010000005">
    <property type="protein sequence ID" value="MFG1372432.1"/>
    <property type="molecule type" value="Genomic_DNA"/>
</dbReference>
<dbReference type="PANTHER" id="PTHR47893">
    <property type="entry name" value="REGULATORY PROTEIN PCHR"/>
    <property type="match status" value="1"/>
</dbReference>
<dbReference type="SUPFAM" id="SSF46689">
    <property type="entry name" value="Homeodomain-like"/>
    <property type="match status" value="2"/>
</dbReference>
<dbReference type="PROSITE" id="PS01124">
    <property type="entry name" value="HTH_ARAC_FAMILY_2"/>
    <property type="match status" value="1"/>
</dbReference>
<keyword evidence="1" id="KW-0805">Transcription regulation</keyword>
<keyword evidence="2" id="KW-0238">DNA-binding</keyword>
<dbReference type="SMART" id="SM00342">
    <property type="entry name" value="HTH_ARAC"/>
    <property type="match status" value="1"/>
</dbReference>
<organism evidence="5 6">
    <name type="scientific">Xanthobacter oligotrophicus</name>
    <dbReference type="NCBI Taxonomy" id="2607286"/>
    <lineage>
        <taxon>Bacteria</taxon>
        <taxon>Pseudomonadati</taxon>
        <taxon>Pseudomonadota</taxon>
        <taxon>Alphaproteobacteria</taxon>
        <taxon>Hyphomicrobiales</taxon>
        <taxon>Xanthobacteraceae</taxon>
        <taxon>Xanthobacter</taxon>
    </lineage>
</organism>
<protein>
    <submittedName>
        <fullName evidence="5">AraC family transcriptional regulator</fullName>
    </submittedName>
</protein>
<name>A0ABW6ZUL5_9HYPH</name>
<dbReference type="PROSITE" id="PS00041">
    <property type="entry name" value="HTH_ARAC_FAMILY_1"/>
    <property type="match status" value="1"/>
</dbReference>
<dbReference type="InterPro" id="IPR009057">
    <property type="entry name" value="Homeodomain-like_sf"/>
</dbReference>
<dbReference type="PANTHER" id="PTHR47893:SF1">
    <property type="entry name" value="REGULATORY PROTEIN PCHR"/>
    <property type="match status" value="1"/>
</dbReference>
<reference evidence="5 6" key="1">
    <citation type="submission" date="2024-02" db="EMBL/GenBank/DDBJ databases">
        <title>Expansion and revision of Xanthobacter and proposal of Roseixanthobacter gen. nov.</title>
        <authorList>
            <person name="Soltysiak M.P.M."/>
            <person name="Jalihal A."/>
            <person name="Ory A."/>
            <person name="Chrisophersen C."/>
            <person name="Lee A.D."/>
            <person name="Boulton J."/>
            <person name="Springer M."/>
        </authorList>
    </citation>
    <scope>NUCLEOTIDE SEQUENCE [LARGE SCALE GENOMIC DNA]</scope>
    <source>
        <strain evidence="5 6">23A</strain>
    </source>
</reference>
<keyword evidence="6" id="KW-1185">Reference proteome</keyword>
<sequence>MRGAAATGVGAGSGESAGHLVRCADIAALSHLAGTEFTVTAPRAMRDGAVLRGRYLMTALRSGAVLHATDARDLHDLTSQVVHAEGVTLSLFLEGHANVQLGGRPFRFGPARTGEAEAALLVRAEPDLFVRKGQRGLRVRKVNVTIPADWLEQAQFEQMDRAGAVRRVSGEHLSSLRWQPSPRLLALAEQVLAVPPYGAFLRDLYVESRVMEMLFEAFSAVGDAGPPLERPRPRLKQRMWQVQDYLEAHLCDSLSLDAVAQEAGMSVTSLQRAFRATFGTTVFDHVRGRRLERARDALLTEGVSVTEAATIAGYTSAANFSTAFKRAFGMPPKAAR</sequence>